<dbReference type="EMBL" id="CAADRA010005275">
    <property type="protein sequence ID" value="VFT87996.1"/>
    <property type="molecule type" value="Genomic_DNA"/>
</dbReference>
<reference evidence="2" key="2">
    <citation type="submission" date="2019-06" db="EMBL/GenBank/DDBJ databases">
        <title>Genomics analysis of Aphanomyces spp. identifies a new class of oomycete effector associated with host adaptation.</title>
        <authorList>
            <person name="Gaulin E."/>
        </authorList>
    </citation>
    <scope>NUCLEOTIDE SEQUENCE</scope>
    <source>
        <strain evidence="2">CBS 578.67</strain>
    </source>
</reference>
<dbReference type="EMBL" id="VJMH01005254">
    <property type="protein sequence ID" value="KAF0698241.1"/>
    <property type="molecule type" value="Genomic_DNA"/>
</dbReference>
<evidence type="ECO:0000313" key="4">
    <source>
        <dbReference type="Proteomes" id="UP000332933"/>
    </source>
</evidence>
<reference evidence="3 4" key="1">
    <citation type="submission" date="2019-03" db="EMBL/GenBank/DDBJ databases">
        <authorList>
            <person name="Gaulin E."/>
            <person name="Dumas B."/>
        </authorList>
    </citation>
    <scope>NUCLEOTIDE SEQUENCE [LARGE SCALE GENOMIC DNA]</scope>
    <source>
        <strain evidence="3">CBS 568.67</strain>
    </source>
</reference>
<feature type="region of interest" description="Disordered" evidence="1">
    <location>
        <begin position="454"/>
        <end position="492"/>
    </location>
</feature>
<evidence type="ECO:0000313" key="2">
    <source>
        <dbReference type="EMBL" id="KAF0698241.1"/>
    </source>
</evidence>
<organism evidence="3 4">
    <name type="scientific">Aphanomyces stellatus</name>
    <dbReference type="NCBI Taxonomy" id="120398"/>
    <lineage>
        <taxon>Eukaryota</taxon>
        <taxon>Sar</taxon>
        <taxon>Stramenopiles</taxon>
        <taxon>Oomycota</taxon>
        <taxon>Saprolegniomycetes</taxon>
        <taxon>Saprolegniales</taxon>
        <taxon>Verrucalvaceae</taxon>
        <taxon>Aphanomyces</taxon>
    </lineage>
</organism>
<dbReference type="AlphaFoldDB" id="A0A485KS90"/>
<evidence type="ECO:0000256" key="1">
    <source>
        <dbReference type="SAM" id="MobiDB-lite"/>
    </source>
</evidence>
<proteinExistence type="predicted"/>
<name>A0A485KS90_9STRA</name>
<keyword evidence="4" id="KW-1185">Reference proteome</keyword>
<evidence type="ECO:0000313" key="3">
    <source>
        <dbReference type="EMBL" id="VFT87996.1"/>
    </source>
</evidence>
<gene>
    <name evidence="3" type="primary">Aste57867_11129</name>
    <name evidence="2" type="ORF">As57867_011087</name>
    <name evidence="3" type="ORF">ASTE57867_11129</name>
</gene>
<feature type="compositionally biased region" description="Low complexity" evidence="1">
    <location>
        <begin position="470"/>
        <end position="486"/>
    </location>
</feature>
<sequence length="492" mass="54214">MTTHAWGRIKAIMKEHGLAAPWASFKSDIVASIEVVAASKLGPTANSTIGTLDDDVLWGLVQAALENMQLLVSDDDLLVCDELDDRLADLDDDEDAEDADSAQCNIYDTTSGMTNDTGALMTKGHGNQKTITKHQTLEPTKAGPLVRDPDPPNAPKLQPLESAKLEFTPDVIQTIAPFRNNLYSALEHFSRTKESKNVTRRMPTWKQPPPREAKIVIGGLQDDMVGLAIVRYIHLLGFGRVIHASSTENVFLLCQSTADSPDPVDVVCFVVGRTLDRAVPILDKLTGLVGERVIMVGNNPDEPLKEIETMRECMAHGALYFATIPVDFAALRAEMQRALELQPYTYIFRRKQEKPLSMLFKALNRQDHVKNVKPNAVAQNAPTAAMQRLWFKPKGMLPSLTDMATKLLTKEHAANDGGAEVTAWPPPMQISTGRRATRLSSLPAVEISTLISHSWTDKRKSQSPKKRSARSTMSAAHSSRRSTTTRGYESDI</sequence>
<accession>A0A485KS90</accession>
<protein>
    <submittedName>
        <fullName evidence="3">Aste57867_11129 protein</fullName>
    </submittedName>
</protein>
<dbReference type="Proteomes" id="UP000332933">
    <property type="component" value="Unassembled WGS sequence"/>
</dbReference>